<evidence type="ECO:0000256" key="5">
    <source>
        <dbReference type="PROSITE-ProRule" id="PRU00117"/>
    </source>
</evidence>
<dbReference type="SMART" id="SM00322">
    <property type="entry name" value="KH"/>
    <property type="match status" value="1"/>
</dbReference>
<dbReference type="GO" id="GO:0000178">
    <property type="term" value="C:exosome (RNase complex)"/>
    <property type="evidence" value="ECO:0007669"/>
    <property type="project" value="UniProtKB-KW"/>
</dbReference>
<dbReference type="SUPFAM" id="SSF50249">
    <property type="entry name" value="Nucleic acid-binding proteins"/>
    <property type="match status" value="1"/>
</dbReference>
<comment type="caution">
    <text evidence="7">The sequence shown here is derived from an EMBL/GenBank/DDBJ whole genome shotgun (WGS) entry which is preliminary data.</text>
</comment>
<dbReference type="HAMAP" id="MF_00623">
    <property type="entry name" value="Exosome_Rrp4"/>
    <property type="match status" value="1"/>
</dbReference>
<dbReference type="GO" id="GO:0034475">
    <property type="term" value="P:U4 snRNA 3'-end processing"/>
    <property type="evidence" value="ECO:0007669"/>
    <property type="project" value="TreeGrafter"/>
</dbReference>
<dbReference type="CDD" id="cd05789">
    <property type="entry name" value="S1_Rrp4"/>
    <property type="match status" value="1"/>
</dbReference>
<keyword evidence="2" id="KW-0963">Cytoplasm</keyword>
<dbReference type="InterPro" id="IPR003029">
    <property type="entry name" value="S1_domain"/>
</dbReference>
<evidence type="ECO:0000256" key="3">
    <source>
        <dbReference type="ARBA" id="ARBA00022835"/>
    </source>
</evidence>
<dbReference type="InterPro" id="IPR048565">
    <property type="entry name" value="S1_RRP4"/>
</dbReference>
<dbReference type="Gene3D" id="2.40.50.140">
    <property type="entry name" value="Nucleic acid-binding proteins"/>
    <property type="match status" value="1"/>
</dbReference>
<gene>
    <name evidence="7" type="ORF">ENJ03_01450</name>
</gene>
<keyword evidence="3" id="KW-0271">Exosome</keyword>
<dbReference type="GO" id="GO:0071034">
    <property type="term" value="P:CUT catabolic process"/>
    <property type="evidence" value="ECO:0007669"/>
    <property type="project" value="TreeGrafter"/>
</dbReference>
<sequence>MDEQPKIAIPSMIVGDAKRFRPGRGTFEKNGKIYSTRLGLISRQANFINIIPLSGVYDPIPGDTIIGVITEISPTNWLVDINAPYPAILHVNEVPWHVELGETSKYLKYADAILAKILLVDETKKILLTMKERGLHKLNGGQIIEIQPLKVPRVIGKKGTMISLIKKYTGCRIIVGQNGRIWIDGRTEGVEKATRAIRKIEAEAHTKGLTVRIEKLLKSRS</sequence>
<dbReference type="InterPro" id="IPR036612">
    <property type="entry name" value="KH_dom_type_1_sf"/>
</dbReference>
<evidence type="ECO:0000313" key="7">
    <source>
        <dbReference type="EMBL" id="HEB73873.1"/>
    </source>
</evidence>
<evidence type="ECO:0000259" key="6">
    <source>
        <dbReference type="PROSITE" id="PS50126"/>
    </source>
</evidence>
<name>A0A7V1I4J4_DESA2</name>
<keyword evidence="4 5" id="KW-0694">RNA-binding</keyword>
<proteinExistence type="inferred from homology"/>
<dbReference type="AlphaFoldDB" id="A0A7V1I4J4"/>
<dbReference type="PANTHER" id="PTHR21321:SF4">
    <property type="entry name" value="EXOSOME COMPLEX COMPONENT RRP4"/>
    <property type="match status" value="1"/>
</dbReference>
<evidence type="ECO:0000256" key="4">
    <source>
        <dbReference type="ARBA" id="ARBA00022884"/>
    </source>
</evidence>
<dbReference type="NCBIfam" id="NF003181">
    <property type="entry name" value="PRK04163.1-1"/>
    <property type="match status" value="1"/>
</dbReference>
<dbReference type="Gene3D" id="2.40.50.100">
    <property type="match status" value="1"/>
</dbReference>
<dbReference type="InterPro" id="IPR004087">
    <property type="entry name" value="KH_dom"/>
</dbReference>
<dbReference type="PROSITE" id="PS50126">
    <property type="entry name" value="S1"/>
    <property type="match status" value="1"/>
</dbReference>
<dbReference type="CDD" id="cd22524">
    <property type="entry name" value="KH-I_Rrp4_prokar"/>
    <property type="match status" value="1"/>
</dbReference>
<dbReference type="Pfam" id="PF21266">
    <property type="entry name" value="S1_RRP4"/>
    <property type="match status" value="1"/>
</dbReference>
<dbReference type="InterPro" id="IPR004088">
    <property type="entry name" value="KH_dom_type_1"/>
</dbReference>
<dbReference type="InterPro" id="IPR012340">
    <property type="entry name" value="NA-bd_OB-fold"/>
</dbReference>
<dbReference type="InterPro" id="IPR025721">
    <property type="entry name" value="Exosome_cplx_N_dom"/>
</dbReference>
<dbReference type="Pfam" id="PF15985">
    <property type="entry name" value="KH_6"/>
    <property type="match status" value="1"/>
</dbReference>
<dbReference type="EMBL" id="DRKW01000080">
    <property type="protein sequence ID" value="HEB73873.1"/>
    <property type="molecule type" value="Genomic_DNA"/>
</dbReference>
<dbReference type="InterPro" id="IPR026699">
    <property type="entry name" value="Exosome_RNA_bind1/RRP40/RRP4"/>
</dbReference>
<dbReference type="SMART" id="SM00316">
    <property type="entry name" value="S1"/>
    <property type="match status" value="1"/>
</dbReference>
<evidence type="ECO:0000256" key="2">
    <source>
        <dbReference type="ARBA" id="ARBA00022490"/>
    </source>
</evidence>
<dbReference type="GO" id="GO:0008143">
    <property type="term" value="F:poly(A) binding"/>
    <property type="evidence" value="ECO:0007669"/>
    <property type="project" value="InterPro"/>
</dbReference>
<comment type="similarity">
    <text evidence="1">Belongs to the RRP4 family.</text>
</comment>
<evidence type="ECO:0000256" key="1">
    <source>
        <dbReference type="ARBA" id="ARBA00009155"/>
    </source>
</evidence>
<dbReference type="GO" id="GO:0000467">
    <property type="term" value="P:exonucleolytic trimming to generate mature 3'-end of 5.8S rRNA from tricistronic rRNA transcript (SSU-rRNA, 5.8S rRNA, LSU-rRNA)"/>
    <property type="evidence" value="ECO:0007669"/>
    <property type="project" value="TreeGrafter"/>
</dbReference>
<protein>
    <submittedName>
        <fullName evidence="7">S1 RNA-binding domain-containing protein</fullName>
    </submittedName>
</protein>
<reference evidence="7" key="1">
    <citation type="journal article" date="2020" name="mSystems">
        <title>Genome- and Community-Level Interaction Insights into Carbon Utilization and Element Cycling Functions of Hydrothermarchaeota in Hydrothermal Sediment.</title>
        <authorList>
            <person name="Zhou Z."/>
            <person name="Liu Y."/>
            <person name="Xu W."/>
            <person name="Pan J."/>
            <person name="Luo Z.H."/>
            <person name="Li M."/>
        </authorList>
    </citation>
    <scope>NUCLEOTIDE SEQUENCE [LARGE SCALE GENOMIC DNA]</scope>
    <source>
        <strain evidence="7">HyVt-45</strain>
    </source>
</reference>
<dbReference type="SUPFAM" id="SSF110324">
    <property type="entry name" value="Ribosomal L27 protein-like"/>
    <property type="match status" value="1"/>
</dbReference>
<dbReference type="Pfam" id="PF14382">
    <property type="entry name" value="ECR1_N"/>
    <property type="match status" value="1"/>
</dbReference>
<dbReference type="Proteomes" id="UP000886268">
    <property type="component" value="Unassembled WGS sequence"/>
</dbReference>
<dbReference type="Gene3D" id="3.30.1370.10">
    <property type="entry name" value="K Homology domain, type 1"/>
    <property type="match status" value="1"/>
</dbReference>
<dbReference type="PANTHER" id="PTHR21321">
    <property type="entry name" value="PNAS-3 RELATED"/>
    <property type="match status" value="1"/>
</dbReference>
<dbReference type="PROSITE" id="PS50084">
    <property type="entry name" value="KH_TYPE_1"/>
    <property type="match status" value="1"/>
</dbReference>
<accession>A0A7V1I4J4</accession>
<feature type="domain" description="S1 motif" evidence="6">
    <location>
        <begin position="62"/>
        <end position="131"/>
    </location>
</feature>
<dbReference type="SUPFAM" id="SSF54791">
    <property type="entry name" value="Eukaryotic type KH-domain (KH-domain type I)"/>
    <property type="match status" value="1"/>
</dbReference>
<organism evidence="7">
    <name type="scientific">Desulfofervidus auxilii</name>
    <dbReference type="NCBI Taxonomy" id="1621989"/>
    <lineage>
        <taxon>Bacteria</taxon>
        <taxon>Pseudomonadati</taxon>
        <taxon>Thermodesulfobacteriota</taxon>
        <taxon>Candidatus Desulfofervidia</taxon>
        <taxon>Candidatus Desulfofervidales</taxon>
        <taxon>Candidatus Desulfofervidaceae</taxon>
        <taxon>Candidatus Desulfofervidus</taxon>
    </lineage>
</organism>
<dbReference type="GO" id="GO:0071051">
    <property type="term" value="P:poly(A)-dependent snoRNA 3'-end processing"/>
    <property type="evidence" value="ECO:0007669"/>
    <property type="project" value="TreeGrafter"/>
</dbReference>
<dbReference type="InterPro" id="IPR023474">
    <property type="entry name" value="Rrp4"/>
</dbReference>